<sequence>MNDIRTERIRIPSDGAQLDAYLAYPLGDGPFPGVVVVQEIFGVNAHIRDVTERFACEGYIAIAPPIYQRQVTDFEVGYDNASVRLGRQYKDKTTATELLADLRAEIAYLKQIPAYGGGIGSIGFCFGGHVVYLGATLPEVDATASFYGAGIATMTPGGGVPTIARTPEIAHPIVLFFGSEDPLIPLEQVDRIEATLQEHGIPHALYRYTGVTHGFFCDRRDSYDAPAAADAWDKTLALFRERLAVT</sequence>
<name>U5DMK2_9CHRO</name>
<dbReference type="InterPro" id="IPR002925">
    <property type="entry name" value="Dienelactn_hydro"/>
</dbReference>
<reference evidence="2 3" key="1">
    <citation type="submission" date="2013-05" db="EMBL/GenBank/DDBJ databases">
        <title>Draft genome sequence of Rubidibacter lacunae KORDI 51-2.</title>
        <authorList>
            <person name="Choi D.H."/>
            <person name="Noh J.H."/>
            <person name="Kwon K.-K."/>
            <person name="Lee J.-H."/>
            <person name="Ryu J.-Y."/>
        </authorList>
    </citation>
    <scope>NUCLEOTIDE SEQUENCE [LARGE SCALE GENOMIC DNA]</scope>
    <source>
        <strain evidence="2 3">KORDI 51-2</strain>
    </source>
</reference>
<evidence type="ECO:0000259" key="1">
    <source>
        <dbReference type="Pfam" id="PF01738"/>
    </source>
</evidence>
<dbReference type="EMBL" id="ASSJ01000040">
    <property type="protein sequence ID" value="ERN41834.1"/>
    <property type="molecule type" value="Genomic_DNA"/>
</dbReference>
<keyword evidence="2" id="KW-0378">Hydrolase</keyword>
<proteinExistence type="predicted"/>
<dbReference type="Pfam" id="PF01738">
    <property type="entry name" value="DLH"/>
    <property type="match status" value="1"/>
</dbReference>
<dbReference type="STRING" id="582515.KR51_00014970"/>
<dbReference type="InterPro" id="IPR029058">
    <property type="entry name" value="AB_hydrolase_fold"/>
</dbReference>
<organism evidence="2 3">
    <name type="scientific">Rubidibacter lacunae KORDI 51-2</name>
    <dbReference type="NCBI Taxonomy" id="582515"/>
    <lineage>
        <taxon>Bacteria</taxon>
        <taxon>Bacillati</taxon>
        <taxon>Cyanobacteriota</taxon>
        <taxon>Cyanophyceae</taxon>
        <taxon>Oscillatoriophycideae</taxon>
        <taxon>Chroococcales</taxon>
        <taxon>Aphanothecaceae</taxon>
        <taxon>Rubidibacter</taxon>
    </lineage>
</organism>
<accession>U5DMK2</accession>
<dbReference type="InParanoid" id="U5DMK2"/>
<feature type="domain" description="Dienelactone hydrolase" evidence="1">
    <location>
        <begin position="18"/>
        <end position="241"/>
    </location>
</feature>
<gene>
    <name evidence="2" type="ORF">KR51_00014970</name>
</gene>
<dbReference type="AlphaFoldDB" id="U5DMK2"/>
<dbReference type="PANTHER" id="PTHR46623:SF6">
    <property type="entry name" value="ALPHA_BETA-HYDROLASES SUPERFAMILY PROTEIN"/>
    <property type="match status" value="1"/>
</dbReference>
<evidence type="ECO:0000313" key="3">
    <source>
        <dbReference type="Proteomes" id="UP000016960"/>
    </source>
</evidence>
<dbReference type="GO" id="GO:0008806">
    <property type="term" value="F:carboxymethylenebutenolidase activity"/>
    <property type="evidence" value="ECO:0007669"/>
    <property type="project" value="UniProtKB-EC"/>
</dbReference>
<evidence type="ECO:0000313" key="2">
    <source>
        <dbReference type="EMBL" id="ERN41834.1"/>
    </source>
</evidence>
<dbReference type="Proteomes" id="UP000016960">
    <property type="component" value="Unassembled WGS sequence"/>
</dbReference>
<comment type="caution">
    <text evidence="2">The sequence shown here is derived from an EMBL/GenBank/DDBJ whole genome shotgun (WGS) entry which is preliminary data.</text>
</comment>
<protein>
    <submittedName>
        <fullName evidence="2">Dienelactone hydrolase</fullName>
        <ecNumber evidence="2">3.1.1.45</ecNumber>
    </submittedName>
</protein>
<dbReference type="InterPro" id="IPR051049">
    <property type="entry name" value="Dienelactone_hydrolase-like"/>
</dbReference>
<dbReference type="SUPFAM" id="SSF53474">
    <property type="entry name" value="alpha/beta-Hydrolases"/>
    <property type="match status" value="1"/>
</dbReference>
<dbReference type="PATRIC" id="fig|582515.4.peg.1694"/>
<dbReference type="Gene3D" id="3.40.50.1820">
    <property type="entry name" value="alpha/beta hydrolase"/>
    <property type="match status" value="1"/>
</dbReference>
<dbReference type="EC" id="3.1.1.45" evidence="2"/>
<dbReference type="PANTHER" id="PTHR46623">
    <property type="entry name" value="CARBOXYMETHYLENEBUTENOLIDASE-RELATED"/>
    <property type="match status" value="1"/>
</dbReference>
<dbReference type="eggNOG" id="COG0412">
    <property type="taxonomic scope" value="Bacteria"/>
</dbReference>
<keyword evidence="3" id="KW-1185">Reference proteome</keyword>
<dbReference type="FunCoup" id="U5DMK2">
    <property type="interactions" value="2"/>
</dbReference>